<evidence type="ECO:0000256" key="1">
    <source>
        <dbReference type="SAM" id="MobiDB-lite"/>
    </source>
</evidence>
<dbReference type="AlphaFoldDB" id="A0A9P7GL06"/>
<organism evidence="2 3">
    <name type="scientific">Sphagnurus paluster</name>
    <dbReference type="NCBI Taxonomy" id="117069"/>
    <lineage>
        <taxon>Eukaryota</taxon>
        <taxon>Fungi</taxon>
        <taxon>Dikarya</taxon>
        <taxon>Basidiomycota</taxon>
        <taxon>Agaricomycotina</taxon>
        <taxon>Agaricomycetes</taxon>
        <taxon>Agaricomycetidae</taxon>
        <taxon>Agaricales</taxon>
        <taxon>Tricholomatineae</taxon>
        <taxon>Lyophyllaceae</taxon>
        <taxon>Sphagnurus</taxon>
    </lineage>
</organism>
<dbReference type="Proteomes" id="UP000717328">
    <property type="component" value="Unassembled WGS sequence"/>
</dbReference>
<proteinExistence type="predicted"/>
<feature type="region of interest" description="Disordered" evidence="1">
    <location>
        <begin position="1"/>
        <end position="33"/>
    </location>
</feature>
<name>A0A9P7GL06_9AGAR</name>
<reference evidence="2" key="2">
    <citation type="submission" date="2021-10" db="EMBL/GenBank/DDBJ databases">
        <title>Phylogenomics reveals ancestral predisposition of the termite-cultivated fungus Termitomyces towards a domesticated lifestyle.</title>
        <authorList>
            <person name="Auxier B."/>
            <person name="Grum-Grzhimaylo A."/>
            <person name="Cardenas M.E."/>
            <person name="Lodge J.D."/>
            <person name="Laessoe T."/>
            <person name="Pedersen O."/>
            <person name="Smith M.E."/>
            <person name="Kuyper T.W."/>
            <person name="Franco-Molano E.A."/>
            <person name="Baroni T.J."/>
            <person name="Aanen D.K."/>
        </authorList>
    </citation>
    <scope>NUCLEOTIDE SEQUENCE</scope>
    <source>
        <strain evidence="2">D49</strain>
    </source>
</reference>
<dbReference type="OrthoDB" id="3236053at2759"/>
<comment type="caution">
    <text evidence="2">The sequence shown here is derived from an EMBL/GenBank/DDBJ whole genome shotgun (WGS) entry which is preliminary data.</text>
</comment>
<evidence type="ECO:0000313" key="2">
    <source>
        <dbReference type="EMBL" id="KAG5652013.1"/>
    </source>
</evidence>
<keyword evidence="3" id="KW-1185">Reference proteome</keyword>
<accession>A0A9P7GL06</accession>
<dbReference type="EMBL" id="JABCKI010000171">
    <property type="protein sequence ID" value="KAG5652013.1"/>
    <property type="molecule type" value="Genomic_DNA"/>
</dbReference>
<reference evidence="2" key="1">
    <citation type="submission" date="2021-02" db="EMBL/GenBank/DDBJ databases">
        <authorList>
            <person name="Nieuwenhuis M."/>
            <person name="Van De Peppel L.J.J."/>
        </authorList>
    </citation>
    <scope>NUCLEOTIDE SEQUENCE</scope>
    <source>
        <strain evidence="2">D49</strain>
    </source>
</reference>
<dbReference type="SUPFAM" id="SSF50998">
    <property type="entry name" value="Quinoprotein alcohol dehydrogenase-like"/>
    <property type="match status" value="1"/>
</dbReference>
<dbReference type="InterPro" id="IPR011047">
    <property type="entry name" value="Quinoprotein_ADH-like_sf"/>
</dbReference>
<dbReference type="Gene3D" id="2.130.10.10">
    <property type="entry name" value="YVTN repeat-like/Quinoprotein amine dehydrogenase"/>
    <property type="match status" value="1"/>
</dbReference>
<evidence type="ECO:0000313" key="3">
    <source>
        <dbReference type="Proteomes" id="UP000717328"/>
    </source>
</evidence>
<sequence>MTHPLPPKPVLGSSRGTKRERPKSPDLSLENARRKRRTFRWPTVDSKISAKLGGDGPLGIRNISFNSDGQGFNWHWTKVLDAGKNERRSDEDQVCLAYMQDRIAVAFPRTGVKVWIWSKGNWTSQRSILRQNVTAIRFVEDGTALVGGTRDGVLWYSEIPNGTLRAYAFLKAKIQSLDLMPSGTHLLVGVGTFSVLVGIRQADSKGSVEQSFTCKETETKSSGSGFGAVFATDGQAVLFGSVQGCVLVWDRKRGNIVYGLEHEEEDTVQAVASFDGPTNKEGFLVTGTKGGQLTWWSQPVAAPQGDEPHKRAKLEG</sequence>
<dbReference type="InterPro" id="IPR015943">
    <property type="entry name" value="WD40/YVTN_repeat-like_dom_sf"/>
</dbReference>
<gene>
    <name evidence="2" type="ORF">H0H81_006595</name>
</gene>
<protein>
    <submittedName>
        <fullName evidence="2">Uncharacterized protein</fullName>
    </submittedName>
</protein>